<organism evidence="2 3">
    <name type="scientific">Rhynchosporium graminicola</name>
    <dbReference type="NCBI Taxonomy" id="2792576"/>
    <lineage>
        <taxon>Eukaryota</taxon>
        <taxon>Fungi</taxon>
        <taxon>Dikarya</taxon>
        <taxon>Ascomycota</taxon>
        <taxon>Pezizomycotina</taxon>
        <taxon>Leotiomycetes</taxon>
        <taxon>Helotiales</taxon>
        <taxon>Ploettnerulaceae</taxon>
        <taxon>Rhynchosporium</taxon>
    </lineage>
</organism>
<keyword evidence="3" id="KW-1185">Reference proteome</keyword>
<dbReference type="PANTHER" id="PTHR10957">
    <property type="entry name" value="RAP1 GTPASE-GDP DISSOCIATION STIMULATOR 1"/>
    <property type="match status" value="1"/>
</dbReference>
<dbReference type="InterPro" id="IPR011989">
    <property type="entry name" value="ARM-like"/>
</dbReference>
<feature type="compositionally biased region" description="Polar residues" evidence="1">
    <location>
        <begin position="1"/>
        <end position="10"/>
    </location>
</feature>
<dbReference type="InterPro" id="IPR040144">
    <property type="entry name" value="RAP1GDS1"/>
</dbReference>
<dbReference type="InParanoid" id="A0A1E1JVQ9"/>
<evidence type="ECO:0000256" key="1">
    <source>
        <dbReference type="SAM" id="MobiDB-lite"/>
    </source>
</evidence>
<name>A0A1E1JVQ9_9HELO</name>
<accession>A0A1E1JVQ9</accession>
<evidence type="ECO:0000313" key="3">
    <source>
        <dbReference type="Proteomes" id="UP000178129"/>
    </source>
</evidence>
<protein>
    <submittedName>
        <fullName evidence="2">Uncharacterized protein</fullName>
    </submittedName>
</protein>
<reference evidence="3" key="1">
    <citation type="submission" date="2016-03" db="EMBL/GenBank/DDBJ databases">
        <authorList>
            <person name="Ploux O."/>
        </authorList>
    </citation>
    <scope>NUCLEOTIDE SEQUENCE [LARGE SCALE GENOMIC DNA]</scope>
    <source>
        <strain evidence="3">UK7</strain>
    </source>
</reference>
<dbReference type="GO" id="GO:0005085">
    <property type="term" value="F:guanyl-nucleotide exchange factor activity"/>
    <property type="evidence" value="ECO:0007669"/>
    <property type="project" value="InterPro"/>
</dbReference>
<dbReference type="Proteomes" id="UP000178129">
    <property type="component" value="Unassembled WGS sequence"/>
</dbReference>
<feature type="region of interest" description="Disordered" evidence="1">
    <location>
        <begin position="1"/>
        <end position="22"/>
    </location>
</feature>
<dbReference type="STRING" id="914237.A0A1E1JVQ9"/>
<dbReference type="AlphaFoldDB" id="A0A1E1JVQ9"/>
<dbReference type="EMBL" id="FJUW01000003">
    <property type="protein sequence ID" value="CZS89947.1"/>
    <property type="molecule type" value="Genomic_DNA"/>
</dbReference>
<dbReference type="InterPro" id="IPR016024">
    <property type="entry name" value="ARM-type_fold"/>
</dbReference>
<feature type="region of interest" description="Disordered" evidence="1">
    <location>
        <begin position="730"/>
        <end position="766"/>
    </location>
</feature>
<feature type="compositionally biased region" description="Polar residues" evidence="1">
    <location>
        <begin position="756"/>
        <end position="766"/>
    </location>
</feature>
<dbReference type="Gene3D" id="1.25.10.10">
    <property type="entry name" value="Leucine-rich Repeat Variant"/>
    <property type="match status" value="2"/>
</dbReference>
<comment type="caution">
    <text evidence="2">The sequence shown here is derived from an EMBL/GenBank/DDBJ whole genome shotgun (WGS) entry which is preliminary data.</text>
</comment>
<gene>
    <name evidence="2" type="ORF">RCO7_02349</name>
</gene>
<proteinExistence type="predicted"/>
<evidence type="ECO:0000313" key="2">
    <source>
        <dbReference type="EMBL" id="CZS89947.1"/>
    </source>
</evidence>
<dbReference type="SUPFAM" id="SSF48371">
    <property type="entry name" value="ARM repeat"/>
    <property type="match status" value="1"/>
</dbReference>
<sequence>MSHSHVSSGPSAEGHSASPTDPLELENARSLVQNPTSDVLGTDSLNLMLTTEQAAAISKSILEMSHLEEDPVKEDQVMRGSDDEIEEVVDVEDQERRTARLKGVPPLLAQLWWADSERIDMVAEKLADGSRDPRWRIPLGDSGVLNFFLEIFREHVLRHTLKIHVLRLIGNSCADTDENRARVVAGNYLGSVVAQLQDVTLIAFVIPVLYNICIDYEPAQKQASDAYLTKELVELISSPRFNDSRAFLGYACKLLDLMVAQASDQEHAPDNTSIVLLNIAADRELPVDMDDFIVIVNTSVAFLKHEKFQKALVAQGALDSTLAVLVDSYTRFDSHPSIPTVDSAPPSDLEDAKALSQMRTNFNQVLSDVSALPEYHEAYPVTSSFSSSLRRWLSSPQLQLKVCACIMLGNLARSDSTCEEFVHVSQVHKLVITILADTSDSQLLHAALGFLKNLALPAKNKDVLGDAGLFDVLPRLWAMDTLQPIQFSSISLARQLTVGNFNNVRRICKRLSEDQDSPSHTRTKLSLLIALFERTDVEPIKMEIARLVTSICRVFNTGVGRSTEESETKRIQGTFFALHPDIGRPLGFMVSQTKWPVVRSEGWFVFALMARTDEGSKCISDMLQDVVVFQPLVTMLTGKALVDYQPSSPDPAPTTGLSLPVPAINHDLQPPESPQPHAQAAEMARLDRENATVMVSELLKNRGSQMAVLRRSLLEDLLRGGTELVMSYREASPNWRGANQGPSSPASRPRAGLNLQEVTEQSFREF</sequence>